<feature type="transmembrane region" description="Helical" evidence="6">
    <location>
        <begin position="90"/>
        <end position="109"/>
    </location>
</feature>
<protein>
    <recommendedName>
        <fullName evidence="6">Bestrophin homolog</fullName>
    </recommendedName>
</protein>
<dbReference type="AlphaFoldDB" id="A0A423U1N5"/>
<evidence type="ECO:0000256" key="5">
    <source>
        <dbReference type="ARBA" id="ARBA00034769"/>
    </source>
</evidence>
<organism evidence="8 9">
    <name type="scientific">Penaeus vannamei</name>
    <name type="common">Whiteleg shrimp</name>
    <name type="synonym">Litopenaeus vannamei</name>
    <dbReference type="NCBI Taxonomy" id="6689"/>
    <lineage>
        <taxon>Eukaryota</taxon>
        <taxon>Metazoa</taxon>
        <taxon>Ecdysozoa</taxon>
        <taxon>Arthropoda</taxon>
        <taxon>Crustacea</taxon>
        <taxon>Multicrustacea</taxon>
        <taxon>Malacostraca</taxon>
        <taxon>Eumalacostraca</taxon>
        <taxon>Eucarida</taxon>
        <taxon>Decapoda</taxon>
        <taxon>Dendrobranchiata</taxon>
        <taxon>Penaeoidea</taxon>
        <taxon>Penaeidae</taxon>
        <taxon>Penaeus</taxon>
    </lineage>
</organism>
<reference evidence="8 9" key="1">
    <citation type="submission" date="2018-04" db="EMBL/GenBank/DDBJ databases">
        <authorList>
            <person name="Zhang X."/>
            <person name="Yuan J."/>
            <person name="Li F."/>
            <person name="Xiang J."/>
        </authorList>
    </citation>
    <scope>NUCLEOTIDE SEQUENCE [LARGE SCALE GENOMIC DNA]</scope>
    <source>
        <tissue evidence="8">Muscle</tissue>
    </source>
</reference>
<dbReference type="GO" id="GO:0005886">
    <property type="term" value="C:plasma membrane"/>
    <property type="evidence" value="ECO:0007669"/>
    <property type="project" value="UniProtKB-SubCell"/>
</dbReference>
<name>A0A423U1N5_PENVA</name>
<keyword evidence="4 6" id="KW-0472">Membrane</keyword>
<dbReference type="GO" id="GO:0034707">
    <property type="term" value="C:chloride channel complex"/>
    <property type="evidence" value="ECO:0007669"/>
    <property type="project" value="UniProtKB-KW"/>
</dbReference>
<comment type="caution">
    <text evidence="8">The sequence shown here is derived from an EMBL/GenBank/DDBJ whole genome shotgun (WGS) entry which is preliminary data.</text>
</comment>
<evidence type="ECO:0000256" key="1">
    <source>
        <dbReference type="ARBA" id="ARBA00004370"/>
    </source>
</evidence>
<reference evidence="8 9" key="2">
    <citation type="submission" date="2019-01" db="EMBL/GenBank/DDBJ databases">
        <title>The decoding of complex shrimp genome reveals the adaptation for benthos swimmer, frequently molting mechanism and breeding impact on genome.</title>
        <authorList>
            <person name="Sun Y."/>
            <person name="Gao Y."/>
            <person name="Yu Y."/>
        </authorList>
    </citation>
    <scope>NUCLEOTIDE SEQUENCE [LARGE SCALE GENOMIC DNA]</scope>
    <source>
        <tissue evidence="8">Muscle</tissue>
    </source>
</reference>
<keyword evidence="6" id="KW-1003">Cell membrane</keyword>
<dbReference type="EMBL" id="QCYY01000800">
    <property type="protein sequence ID" value="ROT82590.1"/>
    <property type="molecule type" value="Genomic_DNA"/>
</dbReference>
<dbReference type="OrthoDB" id="201595at2759"/>
<comment type="similarity">
    <text evidence="5 6">Belongs to the anion channel-forming bestrophin (TC 1.A.46) family. Calcium-sensitive chloride channel subfamily.</text>
</comment>
<dbReference type="InterPro" id="IPR000615">
    <property type="entry name" value="Bestrophin"/>
</dbReference>
<evidence type="ECO:0000313" key="8">
    <source>
        <dbReference type="EMBL" id="ROT82590.1"/>
    </source>
</evidence>
<feature type="compositionally biased region" description="Acidic residues" evidence="7">
    <location>
        <begin position="203"/>
        <end position="212"/>
    </location>
</feature>
<feature type="compositionally biased region" description="Basic residues" evidence="7">
    <location>
        <begin position="273"/>
        <end position="284"/>
    </location>
</feature>
<feature type="transmembrane region" description="Helical" evidence="6">
    <location>
        <begin position="60"/>
        <end position="78"/>
    </location>
</feature>
<evidence type="ECO:0000256" key="4">
    <source>
        <dbReference type="ARBA" id="ARBA00023136"/>
    </source>
</evidence>
<evidence type="ECO:0000313" key="9">
    <source>
        <dbReference type="Proteomes" id="UP000283509"/>
    </source>
</evidence>
<proteinExistence type="inferred from homology"/>
<evidence type="ECO:0000256" key="3">
    <source>
        <dbReference type="ARBA" id="ARBA00022989"/>
    </source>
</evidence>
<keyword evidence="3 6" id="KW-1133">Transmembrane helix</keyword>
<keyword evidence="6" id="KW-0868">Chloride</keyword>
<keyword evidence="6" id="KW-0407">Ion channel</keyword>
<keyword evidence="6" id="KW-0406">Ion transport</keyword>
<dbReference type="InterPro" id="IPR021134">
    <property type="entry name" value="Bestrophin-like"/>
</dbReference>
<keyword evidence="6" id="KW-0869">Chloride channel</keyword>
<dbReference type="PANTHER" id="PTHR10736">
    <property type="entry name" value="BESTROPHIN"/>
    <property type="match status" value="1"/>
</dbReference>
<dbReference type="GO" id="GO:0005254">
    <property type="term" value="F:chloride channel activity"/>
    <property type="evidence" value="ECO:0007669"/>
    <property type="project" value="UniProtKB-KW"/>
</dbReference>
<sequence>MTENEKKIFDDLDEKASHPKYWMPLVWAGSVVAGAEGGPDPRRLRGQDAGRRDKQRAWKVVTLAVYSFCLGTVMGRQFLDPKLQIPDHDIDFYVPVFTYLQFFFYMGWLKVAETLVNPFGEDDDDFEINWLVDRNLQVSYLIVDEMHSEHPDLIQDMYWDEIFPQELPYTVAAEQFRKVAPQGSTYHIQVPDEEQDFLPLVEEEDGEDEANEEERASPLKKKASSAKSIRSRVGSGLSSRKPSMLSMLLQRVRSGSQENTRRRSTKGFGLWARKGKRSVVRPKRSVKEEEPKT</sequence>
<evidence type="ECO:0000256" key="2">
    <source>
        <dbReference type="ARBA" id="ARBA00022692"/>
    </source>
</evidence>
<evidence type="ECO:0000256" key="6">
    <source>
        <dbReference type="RuleBase" id="RU363126"/>
    </source>
</evidence>
<gene>
    <name evidence="8" type="ORF">C7M84_024244</name>
</gene>
<dbReference type="PANTHER" id="PTHR10736:SF65">
    <property type="entry name" value="BESTROPHIN 1, ISOFORM C-RELATED"/>
    <property type="match status" value="1"/>
</dbReference>
<accession>A0A423U1N5</accession>
<keyword evidence="6" id="KW-0813">Transport</keyword>
<dbReference type="Proteomes" id="UP000283509">
    <property type="component" value="Unassembled WGS sequence"/>
</dbReference>
<keyword evidence="9" id="KW-1185">Reference proteome</keyword>
<comment type="function">
    <text evidence="6">Forms chloride channels.</text>
</comment>
<comment type="subcellular location">
    <subcellularLocation>
        <location evidence="6">Cell membrane</location>
        <topology evidence="6">Multi-pass membrane protein</topology>
    </subcellularLocation>
    <subcellularLocation>
        <location evidence="1">Membrane</location>
    </subcellularLocation>
</comment>
<evidence type="ECO:0000256" key="7">
    <source>
        <dbReference type="SAM" id="MobiDB-lite"/>
    </source>
</evidence>
<keyword evidence="2 6" id="KW-0812">Transmembrane</keyword>
<feature type="region of interest" description="Disordered" evidence="7">
    <location>
        <begin position="203"/>
        <end position="293"/>
    </location>
</feature>
<dbReference type="Pfam" id="PF01062">
    <property type="entry name" value="Bestrophin"/>
    <property type="match status" value="1"/>
</dbReference>